<organism evidence="1 2">
    <name type="scientific">Daejeonella lutea</name>
    <dbReference type="NCBI Taxonomy" id="572036"/>
    <lineage>
        <taxon>Bacteria</taxon>
        <taxon>Pseudomonadati</taxon>
        <taxon>Bacteroidota</taxon>
        <taxon>Sphingobacteriia</taxon>
        <taxon>Sphingobacteriales</taxon>
        <taxon>Sphingobacteriaceae</taxon>
        <taxon>Daejeonella</taxon>
    </lineage>
</organism>
<evidence type="ECO:0000313" key="1">
    <source>
        <dbReference type="EMBL" id="SKB33089.1"/>
    </source>
</evidence>
<proteinExistence type="predicted"/>
<dbReference type="Proteomes" id="UP000189981">
    <property type="component" value="Unassembled WGS sequence"/>
</dbReference>
<protein>
    <submittedName>
        <fullName evidence="1">Uncharacterized protein</fullName>
    </submittedName>
</protein>
<dbReference type="EMBL" id="FUYR01000001">
    <property type="protein sequence ID" value="SKB33089.1"/>
    <property type="molecule type" value="Genomic_DNA"/>
</dbReference>
<keyword evidence="2" id="KW-1185">Reference proteome</keyword>
<dbReference type="AlphaFoldDB" id="A0A1T5AE56"/>
<sequence length="69" mass="8096">METFFNSKVSIENNINLMANDITMMSVGFQWNRHLGMVIRQKLLLISKSLTSKKFYTNEFLAIISYIPY</sequence>
<reference evidence="2" key="1">
    <citation type="submission" date="2017-02" db="EMBL/GenBank/DDBJ databases">
        <authorList>
            <person name="Varghese N."/>
            <person name="Submissions S."/>
        </authorList>
    </citation>
    <scope>NUCLEOTIDE SEQUENCE [LARGE SCALE GENOMIC DNA]</scope>
    <source>
        <strain evidence="2">DSM 22385</strain>
    </source>
</reference>
<accession>A0A1T5AE56</accession>
<dbReference type="STRING" id="572036.SAMN05661099_0609"/>
<evidence type="ECO:0000313" key="2">
    <source>
        <dbReference type="Proteomes" id="UP000189981"/>
    </source>
</evidence>
<gene>
    <name evidence="1" type="ORF">SAMN05661099_0609</name>
</gene>
<name>A0A1T5AE56_9SPHI</name>